<feature type="compositionally biased region" description="Low complexity" evidence="3">
    <location>
        <begin position="260"/>
        <end position="270"/>
    </location>
</feature>
<keyword evidence="6" id="KW-1185">Reference proteome</keyword>
<reference evidence="5" key="1">
    <citation type="journal article" date="2023" name="Plant J.">
        <title>The genome of the king protea, Protea cynaroides.</title>
        <authorList>
            <person name="Chang J."/>
            <person name="Duong T.A."/>
            <person name="Schoeman C."/>
            <person name="Ma X."/>
            <person name="Roodt D."/>
            <person name="Barker N."/>
            <person name="Li Z."/>
            <person name="Van de Peer Y."/>
            <person name="Mizrachi E."/>
        </authorList>
    </citation>
    <scope>NUCLEOTIDE SEQUENCE</scope>
    <source>
        <tissue evidence="5">Young leaves</tissue>
    </source>
</reference>
<dbReference type="PANTHER" id="PTHR23331:SF1">
    <property type="entry name" value="WASH COMPLEX SUBUNIT 1"/>
    <property type="match status" value="1"/>
</dbReference>
<dbReference type="OrthoDB" id="307871at2759"/>
<feature type="region of interest" description="Disordered" evidence="3">
    <location>
        <begin position="248"/>
        <end position="273"/>
    </location>
</feature>
<evidence type="ECO:0000313" key="6">
    <source>
        <dbReference type="Proteomes" id="UP001141806"/>
    </source>
</evidence>
<dbReference type="GO" id="GO:0043014">
    <property type="term" value="F:alpha-tubulin binding"/>
    <property type="evidence" value="ECO:0007669"/>
    <property type="project" value="InterPro"/>
</dbReference>
<dbReference type="GO" id="GO:0042147">
    <property type="term" value="P:retrograde transport, endosome to Golgi"/>
    <property type="evidence" value="ECO:0007669"/>
    <property type="project" value="TreeGrafter"/>
</dbReference>
<evidence type="ECO:0000259" key="4">
    <source>
        <dbReference type="Pfam" id="PF11945"/>
    </source>
</evidence>
<comment type="similarity">
    <text evidence="1">Belongs to the WASH1 family.</text>
</comment>
<dbReference type="AlphaFoldDB" id="A0A9Q0KKZ7"/>
<evidence type="ECO:0000256" key="1">
    <source>
        <dbReference type="ARBA" id="ARBA00005602"/>
    </source>
</evidence>
<accession>A0A9Q0KKZ7</accession>
<feature type="region of interest" description="Disordered" evidence="3">
    <location>
        <begin position="189"/>
        <end position="224"/>
    </location>
</feature>
<organism evidence="5 6">
    <name type="scientific">Protea cynaroides</name>
    <dbReference type="NCBI Taxonomy" id="273540"/>
    <lineage>
        <taxon>Eukaryota</taxon>
        <taxon>Viridiplantae</taxon>
        <taxon>Streptophyta</taxon>
        <taxon>Embryophyta</taxon>
        <taxon>Tracheophyta</taxon>
        <taxon>Spermatophyta</taxon>
        <taxon>Magnoliopsida</taxon>
        <taxon>Proteales</taxon>
        <taxon>Proteaceae</taxon>
        <taxon>Protea</taxon>
    </lineage>
</organism>
<dbReference type="InterPro" id="IPR028290">
    <property type="entry name" value="WASH1"/>
</dbReference>
<keyword evidence="2" id="KW-0009">Actin-binding</keyword>
<dbReference type="GO" id="GO:0071203">
    <property type="term" value="C:WASH complex"/>
    <property type="evidence" value="ECO:0007669"/>
    <property type="project" value="InterPro"/>
</dbReference>
<feature type="domain" description="WASH1 WAHD" evidence="4">
    <location>
        <begin position="20"/>
        <end position="103"/>
    </location>
</feature>
<comment type="caution">
    <text evidence="5">The sequence shown here is derived from an EMBL/GenBank/DDBJ whole genome shotgun (WGS) entry which is preliminary data.</text>
</comment>
<evidence type="ECO:0000256" key="3">
    <source>
        <dbReference type="SAM" id="MobiDB-lite"/>
    </source>
</evidence>
<gene>
    <name evidence="5" type="ORF">NE237_005762</name>
</gene>
<dbReference type="GO" id="GO:0006887">
    <property type="term" value="P:exocytosis"/>
    <property type="evidence" value="ECO:0007669"/>
    <property type="project" value="TreeGrafter"/>
</dbReference>
<dbReference type="EMBL" id="JAMYWD010000004">
    <property type="protein sequence ID" value="KAJ4972588.1"/>
    <property type="molecule type" value="Genomic_DNA"/>
</dbReference>
<evidence type="ECO:0000313" key="5">
    <source>
        <dbReference type="EMBL" id="KAJ4972588.1"/>
    </source>
</evidence>
<protein>
    <recommendedName>
        <fullName evidence="4">WASH1 WAHD domain-containing protein</fullName>
    </recommendedName>
</protein>
<dbReference type="Proteomes" id="UP001141806">
    <property type="component" value="Unassembled WGS sequence"/>
</dbReference>
<dbReference type="GO" id="GO:0005829">
    <property type="term" value="C:cytosol"/>
    <property type="evidence" value="ECO:0007669"/>
    <property type="project" value="GOC"/>
</dbReference>
<dbReference type="GO" id="GO:0034314">
    <property type="term" value="P:Arp2/3 complex-mediated actin nucleation"/>
    <property type="evidence" value="ECO:0007669"/>
    <property type="project" value="InterPro"/>
</dbReference>
<dbReference type="PANTHER" id="PTHR23331">
    <property type="entry name" value="CXYORF1"/>
    <property type="match status" value="1"/>
</dbReference>
<dbReference type="GO" id="GO:0055037">
    <property type="term" value="C:recycling endosome"/>
    <property type="evidence" value="ECO:0007669"/>
    <property type="project" value="TreeGrafter"/>
</dbReference>
<dbReference type="GO" id="GO:0003779">
    <property type="term" value="F:actin binding"/>
    <property type="evidence" value="ECO:0007669"/>
    <property type="project" value="UniProtKB-KW"/>
</dbReference>
<dbReference type="InterPro" id="IPR021854">
    <property type="entry name" value="WASH1_WAHD"/>
</dbReference>
<feature type="region of interest" description="Disordered" evidence="3">
    <location>
        <begin position="302"/>
        <end position="321"/>
    </location>
</feature>
<proteinExistence type="inferred from homology"/>
<name>A0A9Q0KKZ7_9MAGN</name>
<evidence type="ECO:0000256" key="2">
    <source>
        <dbReference type="ARBA" id="ARBA00023203"/>
    </source>
</evidence>
<dbReference type="GO" id="GO:0032456">
    <property type="term" value="P:endocytic recycling"/>
    <property type="evidence" value="ECO:0007669"/>
    <property type="project" value="TreeGrafter"/>
</dbReference>
<dbReference type="GO" id="GO:0043015">
    <property type="term" value="F:gamma-tubulin binding"/>
    <property type="evidence" value="ECO:0007669"/>
    <property type="project" value="TreeGrafter"/>
</dbReference>
<dbReference type="Pfam" id="PF11945">
    <property type="entry name" value="WASH_WAHD"/>
    <property type="match status" value="1"/>
</dbReference>
<dbReference type="GO" id="GO:0005769">
    <property type="term" value="C:early endosome"/>
    <property type="evidence" value="ECO:0007669"/>
    <property type="project" value="InterPro"/>
</dbReference>
<sequence>MLRVSEDENRRREGYLASYKQMRDSLIDLQQAADRVFDTISQRTAKENEKLIGLSKRIQSAKAKIEAISHKKEPITISSPSKYPSKSNGDKDFQTLFGYKDDESGRDFPIAKLLVNGGLNREFGTDGTLELFQFFSETTPDFPHRDDHPMVGSHVGRSDGHTSIDNLLKPPHITYGSLLKEDYIARDSSTSLKKPELPPPPPSLLHGSRTRVPPRSEGFSLRPSVSHHLKLKNSLSDLPKDLNMALSETTGESSQARAHLTSSPPSLPSLAKTPMVQKHQLSRDSKDVMASIDDQISILTVNNVDHSGSSDKGSPPTVSHL</sequence>